<dbReference type="Proteomes" id="UP000199695">
    <property type="component" value="Unassembled WGS sequence"/>
</dbReference>
<sequence>MEKRKVVLKLDHEAKRIICRLLDHHVNTLRKQAEEQKTFTRLLIEDEIDRTIYMLEQIYAQWKHALPSLPYASSKHRQQVALNNERELY</sequence>
<keyword evidence="2" id="KW-1185">Reference proteome</keyword>
<dbReference type="STRING" id="1173111.SAMN05444955_101320"/>
<organism evidence="1 2">
    <name type="scientific">Lihuaxuella thermophila</name>
    <dbReference type="NCBI Taxonomy" id="1173111"/>
    <lineage>
        <taxon>Bacteria</taxon>
        <taxon>Bacillati</taxon>
        <taxon>Bacillota</taxon>
        <taxon>Bacilli</taxon>
        <taxon>Bacillales</taxon>
        <taxon>Thermoactinomycetaceae</taxon>
        <taxon>Lihuaxuella</taxon>
    </lineage>
</organism>
<evidence type="ECO:0000313" key="2">
    <source>
        <dbReference type="Proteomes" id="UP000199695"/>
    </source>
</evidence>
<proteinExistence type="predicted"/>
<accession>A0A1H8ASF3</accession>
<dbReference type="RefSeq" id="WP_089964602.1">
    <property type="nucleotide sequence ID" value="NZ_FOCQ01000001.1"/>
</dbReference>
<name>A0A1H8ASF3_9BACL</name>
<dbReference type="AlphaFoldDB" id="A0A1H8ASF3"/>
<reference evidence="1 2" key="1">
    <citation type="submission" date="2016-10" db="EMBL/GenBank/DDBJ databases">
        <authorList>
            <person name="de Groot N.N."/>
        </authorList>
    </citation>
    <scope>NUCLEOTIDE SEQUENCE [LARGE SCALE GENOMIC DNA]</scope>
    <source>
        <strain evidence="1 2">DSM 46701</strain>
    </source>
</reference>
<evidence type="ECO:0000313" key="1">
    <source>
        <dbReference type="EMBL" id="SEM73493.1"/>
    </source>
</evidence>
<dbReference type="EMBL" id="FOCQ01000001">
    <property type="protein sequence ID" value="SEM73493.1"/>
    <property type="molecule type" value="Genomic_DNA"/>
</dbReference>
<protein>
    <submittedName>
        <fullName evidence="1">Uncharacterized protein</fullName>
    </submittedName>
</protein>
<gene>
    <name evidence="1" type="ORF">SAMN05444955_101320</name>
</gene>
<dbReference type="OrthoDB" id="3008859at2"/>